<sequence>MAAVRITEGRVARYELEIAIKASSESVWKAIVEQTNSWWLPDFHMLGPESMVSLQARAGGSLLEQTEDQGSLLWATVQMCLPEQFTLYLLLHTAPDWGGPTTSSMKIALEPVDQTSCVLKLADALVGHISEQNVQELRRGWESLFAGGLKQFVEANSN</sequence>
<proteinExistence type="predicted"/>
<dbReference type="InterPro" id="IPR023393">
    <property type="entry name" value="START-like_dom_sf"/>
</dbReference>
<evidence type="ECO:0000313" key="1">
    <source>
        <dbReference type="EMBL" id="MCO6047936.1"/>
    </source>
</evidence>
<dbReference type="SUPFAM" id="SSF55961">
    <property type="entry name" value="Bet v1-like"/>
    <property type="match status" value="1"/>
</dbReference>
<gene>
    <name evidence="1" type="ORF">NG895_28865</name>
</gene>
<keyword evidence="2" id="KW-1185">Reference proteome</keyword>
<reference evidence="1" key="1">
    <citation type="submission" date="2022-06" db="EMBL/GenBank/DDBJ databases">
        <title>Aeoliella straminimaris, a novel planctomycete from sediments.</title>
        <authorList>
            <person name="Vitorino I.R."/>
            <person name="Lage O.M."/>
        </authorList>
    </citation>
    <scope>NUCLEOTIDE SEQUENCE</scope>
    <source>
        <strain evidence="1">ICT_H6.2</strain>
    </source>
</reference>
<accession>A0A9X2JJI7</accession>
<comment type="caution">
    <text evidence="1">The sequence shown here is derived from an EMBL/GenBank/DDBJ whole genome shotgun (WGS) entry which is preliminary data.</text>
</comment>
<evidence type="ECO:0008006" key="3">
    <source>
        <dbReference type="Google" id="ProtNLM"/>
    </source>
</evidence>
<dbReference type="Gene3D" id="3.30.530.20">
    <property type="match status" value="1"/>
</dbReference>
<organism evidence="1 2">
    <name type="scientific">Aeoliella straminimaris</name>
    <dbReference type="NCBI Taxonomy" id="2954799"/>
    <lineage>
        <taxon>Bacteria</taxon>
        <taxon>Pseudomonadati</taxon>
        <taxon>Planctomycetota</taxon>
        <taxon>Planctomycetia</taxon>
        <taxon>Pirellulales</taxon>
        <taxon>Lacipirellulaceae</taxon>
        <taxon>Aeoliella</taxon>
    </lineage>
</organism>
<dbReference type="RefSeq" id="WP_252856042.1">
    <property type="nucleotide sequence ID" value="NZ_JAMXLR010000092.1"/>
</dbReference>
<name>A0A9X2JJI7_9BACT</name>
<protein>
    <recommendedName>
        <fullName evidence="3">SRPBCC domain-containing protein</fullName>
    </recommendedName>
</protein>
<dbReference type="EMBL" id="JAMXLR010000092">
    <property type="protein sequence ID" value="MCO6047936.1"/>
    <property type="molecule type" value="Genomic_DNA"/>
</dbReference>
<evidence type="ECO:0000313" key="2">
    <source>
        <dbReference type="Proteomes" id="UP001155241"/>
    </source>
</evidence>
<dbReference type="Proteomes" id="UP001155241">
    <property type="component" value="Unassembled WGS sequence"/>
</dbReference>
<dbReference type="AlphaFoldDB" id="A0A9X2JJI7"/>